<dbReference type="InParanoid" id="K9H150"/>
<dbReference type="PANTHER" id="PTHR45947">
    <property type="entry name" value="SULFOQUINOVOSYL TRANSFERASE SQD2"/>
    <property type="match status" value="1"/>
</dbReference>
<dbReference type="SUPFAM" id="SSF53756">
    <property type="entry name" value="UDP-Glycosyltransferase/glycogen phosphorylase"/>
    <property type="match status" value="1"/>
</dbReference>
<reference evidence="2" key="1">
    <citation type="journal article" date="2012" name="BMC Genomics">
        <title>Genome sequence of the necrotrophic fungus Penicillium digitatum, the main postharvest pathogen of citrus.</title>
        <authorList>
            <person name="Marcet-Houben M."/>
            <person name="Ballester A.-R."/>
            <person name="de la Fuente B."/>
            <person name="Harries E."/>
            <person name="Marcos J.F."/>
            <person name="Gonzalez-Candelas L."/>
            <person name="Gabaldon T."/>
        </authorList>
    </citation>
    <scope>NUCLEOTIDE SEQUENCE [LARGE SCALE GENOMIC DNA]</scope>
    <source>
        <strain evidence="2">PHI26 / CECT 20796</strain>
    </source>
</reference>
<keyword evidence="1" id="KW-0808">Transferase</keyword>
<protein>
    <submittedName>
        <fullName evidence="1">GDP-mannose-dependent alpha-mannosyltransferase</fullName>
    </submittedName>
</protein>
<gene>
    <name evidence="1" type="ORF">PDIG_07190</name>
</gene>
<dbReference type="STRING" id="1170229.K9H150"/>
<comment type="caution">
    <text evidence="1">The sequence shown here is derived from an EMBL/GenBank/DDBJ whole genome shotgun (WGS) entry which is preliminary data.</text>
</comment>
<dbReference type="HOGENOM" id="CLU_2197819_0_0_1"/>
<dbReference type="Proteomes" id="UP000009882">
    <property type="component" value="Unassembled WGS sequence"/>
</dbReference>
<evidence type="ECO:0000313" key="1">
    <source>
        <dbReference type="EMBL" id="EKV18846.1"/>
    </source>
</evidence>
<dbReference type="Gene3D" id="3.40.50.2000">
    <property type="entry name" value="Glycogen Phosphorylase B"/>
    <property type="match status" value="1"/>
</dbReference>
<sequence>MAADKLPFKLLVVSGNHNLANENKVQRLFDRVRDHVVFAGVRTGSALSRAYPSADLFLHCSITENFRLVVLEAMTSGIPIIARDQGGPCDFVLHGRTAYLILPRDGEC</sequence>
<dbReference type="PANTHER" id="PTHR45947:SF3">
    <property type="entry name" value="SULFOQUINOVOSYL TRANSFERASE SQD2"/>
    <property type="match status" value="1"/>
</dbReference>
<dbReference type="InterPro" id="IPR050194">
    <property type="entry name" value="Glycosyltransferase_grp1"/>
</dbReference>
<dbReference type="EMBL" id="AKCT01000031">
    <property type="protein sequence ID" value="EKV18846.1"/>
    <property type="molecule type" value="Genomic_DNA"/>
</dbReference>
<organism evidence="1 2">
    <name type="scientific">Penicillium digitatum (strain PHI26 / CECT 20796)</name>
    <name type="common">Green mold</name>
    <dbReference type="NCBI Taxonomy" id="1170229"/>
    <lineage>
        <taxon>Eukaryota</taxon>
        <taxon>Fungi</taxon>
        <taxon>Dikarya</taxon>
        <taxon>Ascomycota</taxon>
        <taxon>Pezizomycotina</taxon>
        <taxon>Eurotiomycetes</taxon>
        <taxon>Eurotiomycetidae</taxon>
        <taxon>Eurotiales</taxon>
        <taxon>Aspergillaceae</taxon>
        <taxon>Penicillium</taxon>
    </lineage>
</organism>
<dbReference type="OrthoDB" id="512920at2759"/>
<dbReference type="eggNOG" id="KOG1111">
    <property type="taxonomic scope" value="Eukaryota"/>
</dbReference>
<accession>K9H150</accession>
<dbReference type="GO" id="GO:0016757">
    <property type="term" value="F:glycosyltransferase activity"/>
    <property type="evidence" value="ECO:0007669"/>
    <property type="project" value="UniProtKB-KW"/>
</dbReference>
<proteinExistence type="predicted"/>
<evidence type="ECO:0000313" key="2">
    <source>
        <dbReference type="Proteomes" id="UP000009882"/>
    </source>
</evidence>
<dbReference type="Pfam" id="PF13692">
    <property type="entry name" value="Glyco_trans_1_4"/>
    <property type="match status" value="1"/>
</dbReference>
<dbReference type="AlphaFoldDB" id="K9H150"/>
<keyword evidence="2" id="KW-1185">Reference proteome</keyword>
<name>K9H150_PEND2</name>
<keyword evidence="1" id="KW-0328">Glycosyltransferase</keyword>